<dbReference type="Proteomes" id="UP000324222">
    <property type="component" value="Unassembled WGS sequence"/>
</dbReference>
<evidence type="ECO:0000313" key="1">
    <source>
        <dbReference type="EMBL" id="MPC70643.1"/>
    </source>
</evidence>
<dbReference type="AlphaFoldDB" id="A0A5B7HKF3"/>
<keyword evidence="2" id="KW-1185">Reference proteome</keyword>
<gene>
    <name evidence="1" type="ORF">E2C01_064898</name>
</gene>
<comment type="caution">
    <text evidence="1">The sequence shown here is derived from an EMBL/GenBank/DDBJ whole genome shotgun (WGS) entry which is preliminary data.</text>
</comment>
<reference evidence="1 2" key="1">
    <citation type="submission" date="2019-05" db="EMBL/GenBank/DDBJ databases">
        <title>Another draft genome of Portunus trituberculatus and its Hox gene families provides insights of decapod evolution.</title>
        <authorList>
            <person name="Jeong J.-H."/>
            <person name="Song I."/>
            <person name="Kim S."/>
            <person name="Choi T."/>
            <person name="Kim D."/>
            <person name="Ryu S."/>
            <person name="Kim W."/>
        </authorList>
    </citation>
    <scope>NUCLEOTIDE SEQUENCE [LARGE SCALE GENOMIC DNA]</scope>
    <source>
        <tissue evidence="1">Muscle</tissue>
    </source>
</reference>
<protein>
    <submittedName>
        <fullName evidence="1">Uncharacterized protein</fullName>
    </submittedName>
</protein>
<dbReference type="EMBL" id="VSRR010031483">
    <property type="protein sequence ID" value="MPC70643.1"/>
    <property type="molecule type" value="Genomic_DNA"/>
</dbReference>
<name>A0A5B7HKF3_PORTR</name>
<organism evidence="1 2">
    <name type="scientific">Portunus trituberculatus</name>
    <name type="common">Swimming crab</name>
    <name type="synonym">Neptunus trituberculatus</name>
    <dbReference type="NCBI Taxonomy" id="210409"/>
    <lineage>
        <taxon>Eukaryota</taxon>
        <taxon>Metazoa</taxon>
        <taxon>Ecdysozoa</taxon>
        <taxon>Arthropoda</taxon>
        <taxon>Crustacea</taxon>
        <taxon>Multicrustacea</taxon>
        <taxon>Malacostraca</taxon>
        <taxon>Eumalacostraca</taxon>
        <taxon>Eucarida</taxon>
        <taxon>Decapoda</taxon>
        <taxon>Pleocyemata</taxon>
        <taxon>Brachyura</taxon>
        <taxon>Eubrachyura</taxon>
        <taxon>Portunoidea</taxon>
        <taxon>Portunidae</taxon>
        <taxon>Portuninae</taxon>
        <taxon>Portunus</taxon>
    </lineage>
</organism>
<evidence type="ECO:0000313" key="2">
    <source>
        <dbReference type="Proteomes" id="UP000324222"/>
    </source>
</evidence>
<proteinExistence type="predicted"/>
<accession>A0A5B7HKF3</accession>
<sequence length="82" mass="9065">MDRDVSNIPGSHIFLLRKPPMGQSLGTARCCLGGDVRGKVTDKVKSSLLAFCLRISERPTSSQHSLPNLLRHQETFVVLLAY</sequence>